<dbReference type="PROSITE" id="PS50879">
    <property type="entry name" value="RNASE_H_1"/>
    <property type="match status" value="1"/>
</dbReference>
<comment type="catalytic activity">
    <reaction evidence="1 10">
        <text>Endonucleolytic cleavage to 5'-phosphomonoester.</text>
        <dbReference type="EC" id="3.1.26.4"/>
    </reaction>
</comment>
<feature type="binding site" evidence="10">
    <location>
        <position position="51"/>
    </location>
    <ligand>
        <name>Mg(2+)</name>
        <dbReference type="ChEBI" id="CHEBI:18420"/>
        <label>1</label>
    </ligand>
</feature>
<dbReference type="HOGENOM" id="CLU_030894_6_0_6"/>
<proteinExistence type="inferred from homology"/>
<dbReference type="KEGG" id="acz:Acaty_c2295"/>
<dbReference type="eggNOG" id="COG0328">
    <property type="taxonomic scope" value="Bacteria"/>
</dbReference>
<dbReference type="InterPro" id="IPR050092">
    <property type="entry name" value="RNase_H"/>
</dbReference>
<dbReference type="GO" id="GO:0043137">
    <property type="term" value="P:DNA replication, removal of RNA primer"/>
    <property type="evidence" value="ECO:0007669"/>
    <property type="project" value="TreeGrafter"/>
</dbReference>
<dbReference type="EC" id="3.1.26.4" evidence="4 10"/>
<comment type="similarity">
    <text evidence="2 10">Belongs to the RNase H family.</text>
</comment>
<feature type="domain" description="RNase H type-1" evidence="11">
    <location>
        <begin position="4"/>
        <end position="145"/>
    </location>
</feature>
<evidence type="ECO:0000256" key="10">
    <source>
        <dbReference type="HAMAP-Rule" id="MF_00042"/>
    </source>
</evidence>
<dbReference type="InterPro" id="IPR036397">
    <property type="entry name" value="RNaseH_sf"/>
</dbReference>
<evidence type="ECO:0000313" key="13">
    <source>
        <dbReference type="Proteomes" id="UP000005522"/>
    </source>
</evidence>
<feature type="binding site" evidence="10">
    <location>
        <position position="137"/>
    </location>
    <ligand>
        <name>Mg(2+)</name>
        <dbReference type="ChEBI" id="CHEBI:18420"/>
        <label>2</label>
    </ligand>
</feature>
<evidence type="ECO:0000313" key="12">
    <source>
        <dbReference type="EMBL" id="AIA56148.1"/>
    </source>
</evidence>
<evidence type="ECO:0000256" key="8">
    <source>
        <dbReference type="ARBA" id="ARBA00022801"/>
    </source>
</evidence>
<dbReference type="SUPFAM" id="SSF53098">
    <property type="entry name" value="Ribonuclease H-like"/>
    <property type="match status" value="1"/>
</dbReference>
<keyword evidence="8 10" id="KW-0378">Hydrolase</keyword>
<gene>
    <name evidence="10" type="primary">rnhA</name>
    <name evidence="12" type="ORF">Acaty_c2295</name>
</gene>
<dbReference type="InterPro" id="IPR012337">
    <property type="entry name" value="RNaseH-like_sf"/>
</dbReference>
<dbReference type="InterPro" id="IPR002156">
    <property type="entry name" value="RNaseH_domain"/>
</dbReference>
<dbReference type="PANTHER" id="PTHR10642:SF26">
    <property type="entry name" value="RIBONUCLEASE H1"/>
    <property type="match status" value="1"/>
</dbReference>
<dbReference type="Pfam" id="PF00075">
    <property type="entry name" value="RNase_H"/>
    <property type="match status" value="1"/>
</dbReference>
<organism evidence="12 13">
    <name type="scientific">Acidithiobacillus caldus (strain ATCC 51756 / DSM 8584 / KU)</name>
    <dbReference type="NCBI Taxonomy" id="637389"/>
    <lineage>
        <taxon>Bacteria</taxon>
        <taxon>Pseudomonadati</taxon>
        <taxon>Pseudomonadota</taxon>
        <taxon>Acidithiobacillia</taxon>
        <taxon>Acidithiobacillales</taxon>
        <taxon>Acidithiobacillaceae</taxon>
        <taxon>Acidithiobacillus</taxon>
    </lineage>
</organism>
<comment type="subunit">
    <text evidence="3 10">Monomer.</text>
</comment>
<keyword evidence="7 10" id="KW-0255">Endonuclease</keyword>
<comment type="cofactor">
    <cofactor evidence="10">
        <name>Mg(2+)</name>
        <dbReference type="ChEBI" id="CHEBI:18420"/>
    </cofactor>
    <text evidence="10">Binds 1 Mg(2+) ion per subunit. May bind a second metal ion at a regulatory site, or after substrate binding.</text>
</comment>
<evidence type="ECO:0000256" key="7">
    <source>
        <dbReference type="ARBA" id="ARBA00022759"/>
    </source>
</evidence>
<dbReference type="InterPro" id="IPR022892">
    <property type="entry name" value="RNaseHI"/>
</dbReference>
<dbReference type="RefSeq" id="WP_004868752.1">
    <property type="nucleotide sequence ID" value="NZ_CP005986.1"/>
</dbReference>
<sequence>MPEALAQVELFSDGACRGNPGRGAWGVCLRAAGRERVLWGYVPETTNNRMEMTAVLRGLQVLRRPSRVQIVTDSRYLVDGMTQWLPGWLRRGWRSAAGAAVKNRDLWQALQEAAAGHELHWQWVRGHAGHPENEAVDALINRVLDRFGTETEVREGEGWL</sequence>
<dbReference type="GO" id="GO:0004523">
    <property type="term" value="F:RNA-DNA hybrid ribonuclease activity"/>
    <property type="evidence" value="ECO:0007669"/>
    <property type="project" value="UniProtKB-UniRule"/>
</dbReference>
<protein>
    <recommendedName>
        <fullName evidence="4 10">Ribonuclease H</fullName>
        <shortName evidence="10">RNase H</shortName>
        <ecNumber evidence="4 10">3.1.26.4</ecNumber>
    </recommendedName>
</protein>
<keyword evidence="9 10" id="KW-0460">Magnesium</keyword>
<dbReference type="GO" id="GO:0000287">
    <property type="term" value="F:magnesium ion binding"/>
    <property type="evidence" value="ECO:0007669"/>
    <property type="project" value="UniProtKB-UniRule"/>
</dbReference>
<comment type="subcellular location">
    <subcellularLocation>
        <location evidence="10">Cytoplasm</location>
    </subcellularLocation>
</comment>
<evidence type="ECO:0000256" key="2">
    <source>
        <dbReference type="ARBA" id="ARBA00005300"/>
    </source>
</evidence>
<dbReference type="GO" id="GO:0005737">
    <property type="term" value="C:cytoplasm"/>
    <property type="evidence" value="ECO:0007669"/>
    <property type="project" value="UniProtKB-SubCell"/>
</dbReference>
<comment type="function">
    <text evidence="10">Endonuclease that specifically degrades the RNA of RNA-DNA hybrids.</text>
</comment>
<keyword evidence="6 10" id="KW-0479">Metal-binding</keyword>
<evidence type="ECO:0000256" key="3">
    <source>
        <dbReference type="ARBA" id="ARBA00011245"/>
    </source>
</evidence>
<name>A0A059ZXF8_ACICK</name>
<evidence type="ECO:0000256" key="9">
    <source>
        <dbReference type="ARBA" id="ARBA00022842"/>
    </source>
</evidence>
<feature type="binding site" evidence="10">
    <location>
        <position position="13"/>
    </location>
    <ligand>
        <name>Mg(2+)</name>
        <dbReference type="ChEBI" id="CHEBI:18420"/>
        <label>2</label>
    </ligand>
</feature>
<evidence type="ECO:0000256" key="4">
    <source>
        <dbReference type="ARBA" id="ARBA00012180"/>
    </source>
</evidence>
<keyword evidence="5 10" id="KW-0540">Nuclease</keyword>
<dbReference type="GO" id="GO:0003676">
    <property type="term" value="F:nucleic acid binding"/>
    <property type="evidence" value="ECO:0007669"/>
    <property type="project" value="InterPro"/>
</dbReference>
<evidence type="ECO:0000256" key="5">
    <source>
        <dbReference type="ARBA" id="ARBA00022722"/>
    </source>
</evidence>
<dbReference type="EMBL" id="CP005986">
    <property type="protein sequence ID" value="AIA56148.1"/>
    <property type="molecule type" value="Genomic_DNA"/>
</dbReference>
<reference evidence="12 13" key="1">
    <citation type="journal article" date="2009" name="J. Bacteriol.">
        <title>Draft genome sequence of the extremely acidophilic bacterium Acidithiobacillus caldus ATCC 51756 reveals metabolic versatility in the genus Acidithiobacillus.</title>
        <authorList>
            <person name="Valdes J."/>
            <person name="Quatrini R."/>
            <person name="Hallberg K."/>
            <person name="Dopson M."/>
            <person name="Valenzuela P.D."/>
            <person name="Holmes D.S."/>
        </authorList>
    </citation>
    <scope>NUCLEOTIDE SEQUENCE [LARGE SCALE GENOMIC DNA]</scope>
    <source>
        <strain evidence="13">ATCC 51756 / DSM 8584 / KU</strain>
    </source>
</reference>
<dbReference type="Gene3D" id="3.30.420.10">
    <property type="entry name" value="Ribonuclease H-like superfamily/Ribonuclease H"/>
    <property type="match status" value="1"/>
</dbReference>
<dbReference type="HAMAP" id="MF_00042">
    <property type="entry name" value="RNase_H"/>
    <property type="match status" value="1"/>
</dbReference>
<feature type="binding site" evidence="10">
    <location>
        <position position="73"/>
    </location>
    <ligand>
        <name>Mg(2+)</name>
        <dbReference type="ChEBI" id="CHEBI:18420"/>
        <label>1</label>
    </ligand>
</feature>
<evidence type="ECO:0000256" key="6">
    <source>
        <dbReference type="ARBA" id="ARBA00022723"/>
    </source>
</evidence>
<dbReference type="CDD" id="cd09278">
    <property type="entry name" value="RNase_HI_prokaryote_like"/>
    <property type="match status" value="1"/>
</dbReference>
<evidence type="ECO:0000256" key="1">
    <source>
        <dbReference type="ARBA" id="ARBA00000077"/>
    </source>
</evidence>
<dbReference type="NCBIfam" id="NF001236">
    <property type="entry name" value="PRK00203.1"/>
    <property type="match status" value="1"/>
</dbReference>
<dbReference type="AlphaFoldDB" id="A0A059ZXF8"/>
<dbReference type="PANTHER" id="PTHR10642">
    <property type="entry name" value="RIBONUCLEASE H1"/>
    <property type="match status" value="1"/>
</dbReference>
<dbReference type="GeneID" id="92932366"/>
<evidence type="ECO:0000259" key="11">
    <source>
        <dbReference type="PROSITE" id="PS50879"/>
    </source>
</evidence>
<keyword evidence="10" id="KW-0963">Cytoplasm</keyword>
<accession>A0A059ZXF8</accession>
<feature type="binding site" evidence="10">
    <location>
        <position position="13"/>
    </location>
    <ligand>
        <name>Mg(2+)</name>
        <dbReference type="ChEBI" id="CHEBI:18420"/>
        <label>1</label>
    </ligand>
</feature>
<dbReference type="Proteomes" id="UP000005522">
    <property type="component" value="Chromosome"/>
</dbReference>